<sequence length="868" mass="97865">MTHLYTENKRKAFLLLALLFGLIWQAHASAPKNLKVTPEPGWAIKLPARTTTKINPDHVNGGYHYLLTNVQYELALQETYHQYTYKLLTEEGVQNSSEIRLNFDPNYEQLLLHKVQVWRNGKAINKLDLAKVKVIQREEGMDAGIYDESLTAILVLDDIRVGDVIDYAYTSKGYNPVFGGKFFTGFNLQQYDPVDELLVSMVVPQGRKLQFKYHLDARKPETSTSNGKTSYTWHLKNLPATKMDNNLPDWYDPYPGVYVSEFKSWQEVARWALPLFEVKEAPSKKLQAKIDSIKASTGSDEGRVEAALHFVQDEVRYLGYEAGIGGYKPHMPNQVFANRFGDCKDKALLLAYMLRQMNIKASPALVNTTLDGHISNLLPSPSAFNHCVVRVELLGGKTYWYDATISKQRGSYNNIYMPAYGKALLLAPGTKTLAAVSGPVTEGPTVKVREIYSIDKVENDVVLEVRTEYSGAEADYQRSSFATTSMSDIEKNYLNFYANAYPEIEFADNLRFEDNELDNIFTVIEKYSIPGFWQPQHANEDVLEAWFSPLVFNGYISRLQSSKRTMPMALNHPVHVEQSIKVLLPQAWPLDNQDQEIDDEAFWYSRKIAYSSKGTELNIDLAYRSKQDFVSPEATATYLRNQKAMVDNMVYGLTFNKGLVDSISDFKFSWTVGIMSLLTLVLLGFGAYKLYFWDPAPVGGELPYGGESLGGWVIVPLLGLIFTPFSVIVSFISEGYFNANLWENISGNGSGAFLVGAEMAFNLALLAFSGLLITLYLKRRSSVPKLMVAFYVSRLAFMLLELALTSAWGIGVANEKFGSNLLGTFAGVAIWVPYFLLSSRVKSTFVERLYPQHEEVYAEEEEEQAAVR</sequence>
<evidence type="ECO:0000313" key="5">
    <source>
        <dbReference type="Proteomes" id="UP000266005"/>
    </source>
</evidence>
<dbReference type="Proteomes" id="UP000266005">
    <property type="component" value="Unassembled WGS sequence"/>
</dbReference>
<feature type="chain" id="PRO_5017193977" evidence="2">
    <location>
        <begin position="29"/>
        <end position="868"/>
    </location>
</feature>
<dbReference type="InterPro" id="IPR024618">
    <property type="entry name" value="DUF3857"/>
</dbReference>
<feature type="domain" description="DUF3857" evidence="3">
    <location>
        <begin position="77"/>
        <end position="241"/>
    </location>
</feature>
<comment type="caution">
    <text evidence="4">The sequence shown here is derived from an EMBL/GenBank/DDBJ whole genome shotgun (WGS) entry which is preliminary data.</text>
</comment>
<organism evidence="4 5">
    <name type="scientific">Pontibacter oryzae</name>
    <dbReference type="NCBI Taxonomy" id="2304593"/>
    <lineage>
        <taxon>Bacteria</taxon>
        <taxon>Pseudomonadati</taxon>
        <taxon>Bacteroidota</taxon>
        <taxon>Cytophagia</taxon>
        <taxon>Cytophagales</taxon>
        <taxon>Hymenobacteraceae</taxon>
        <taxon>Pontibacter</taxon>
    </lineage>
</organism>
<dbReference type="OrthoDB" id="8595007at2"/>
<dbReference type="Pfam" id="PF10754">
    <property type="entry name" value="DUF2569"/>
    <property type="match status" value="1"/>
</dbReference>
<evidence type="ECO:0000313" key="4">
    <source>
        <dbReference type="EMBL" id="RIJ37656.1"/>
    </source>
</evidence>
<keyword evidence="5" id="KW-1185">Reference proteome</keyword>
<dbReference type="SUPFAM" id="SSF54001">
    <property type="entry name" value="Cysteine proteinases"/>
    <property type="match status" value="1"/>
</dbReference>
<dbReference type="RefSeq" id="WP_119432313.1">
    <property type="nucleotide sequence ID" value="NZ_QWGE01000003.1"/>
</dbReference>
<feature type="transmembrane region" description="Helical" evidence="1">
    <location>
        <begin position="752"/>
        <end position="777"/>
    </location>
</feature>
<feature type="transmembrane region" description="Helical" evidence="1">
    <location>
        <begin position="817"/>
        <end position="837"/>
    </location>
</feature>
<protein>
    <submittedName>
        <fullName evidence="4">DUF3857 domain-containing protein</fullName>
    </submittedName>
</protein>
<gene>
    <name evidence="4" type="ORF">D1627_11165</name>
</gene>
<dbReference type="InterPro" id="IPR038765">
    <property type="entry name" value="Papain-like_cys_pep_sf"/>
</dbReference>
<keyword evidence="1" id="KW-1133">Transmembrane helix</keyword>
<feature type="transmembrane region" description="Helical" evidence="1">
    <location>
        <begin position="668"/>
        <end position="688"/>
    </location>
</feature>
<feature type="signal peptide" evidence="2">
    <location>
        <begin position="1"/>
        <end position="28"/>
    </location>
</feature>
<evidence type="ECO:0000256" key="2">
    <source>
        <dbReference type="SAM" id="SignalP"/>
    </source>
</evidence>
<dbReference type="Gene3D" id="2.60.40.3140">
    <property type="match status" value="1"/>
</dbReference>
<name>A0A399S0W7_9BACT</name>
<dbReference type="Pfam" id="PF12969">
    <property type="entry name" value="DUF3857"/>
    <property type="match status" value="1"/>
</dbReference>
<feature type="transmembrane region" description="Helical" evidence="1">
    <location>
        <begin position="709"/>
        <end position="732"/>
    </location>
</feature>
<keyword evidence="2" id="KW-0732">Signal</keyword>
<dbReference type="Gene3D" id="3.10.620.30">
    <property type="match status" value="1"/>
</dbReference>
<evidence type="ECO:0000256" key="1">
    <source>
        <dbReference type="SAM" id="Phobius"/>
    </source>
</evidence>
<reference evidence="5" key="1">
    <citation type="submission" date="2018-08" db="EMBL/GenBank/DDBJ databases">
        <title>Mucilaginibacter sp. MYSH2.</title>
        <authorList>
            <person name="Seo T."/>
        </authorList>
    </citation>
    <scope>NUCLEOTIDE SEQUENCE [LARGE SCALE GENOMIC DNA]</scope>
    <source>
        <strain evidence="5">KIRAN</strain>
    </source>
</reference>
<accession>A0A399S0W7</accession>
<feature type="transmembrane region" description="Helical" evidence="1">
    <location>
        <begin position="789"/>
        <end position="811"/>
    </location>
</feature>
<dbReference type="InterPro" id="IPR019690">
    <property type="entry name" value="DUF2569"/>
</dbReference>
<proteinExistence type="predicted"/>
<dbReference type="EMBL" id="QWGE01000003">
    <property type="protein sequence ID" value="RIJ37656.1"/>
    <property type="molecule type" value="Genomic_DNA"/>
</dbReference>
<keyword evidence="1" id="KW-0812">Transmembrane</keyword>
<dbReference type="AlphaFoldDB" id="A0A399S0W7"/>
<keyword evidence="1" id="KW-0472">Membrane</keyword>
<evidence type="ECO:0000259" key="3">
    <source>
        <dbReference type="Pfam" id="PF12969"/>
    </source>
</evidence>